<organism evidence="1 2">
    <name type="scientific">Caenorhabditis remanei</name>
    <name type="common">Caenorhabditis vulgaris</name>
    <dbReference type="NCBI Taxonomy" id="31234"/>
    <lineage>
        <taxon>Eukaryota</taxon>
        <taxon>Metazoa</taxon>
        <taxon>Ecdysozoa</taxon>
        <taxon>Nematoda</taxon>
        <taxon>Chromadorea</taxon>
        <taxon>Rhabditida</taxon>
        <taxon>Rhabditina</taxon>
        <taxon>Rhabditomorpha</taxon>
        <taxon>Rhabditoidea</taxon>
        <taxon>Rhabditidae</taxon>
        <taxon>Peloderinae</taxon>
        <taxon>Caenorhabditis</taxon>
    </lineage>
</organism>
<dbReference type="Proteomes" id="UP000483820">
    <property type="component" value="Chromosome IV"/>
</dbReference>
<dbReference type="CTD" id="78776316"/>
<evidence type="ECO:0000313" key="2">
    <source>
        <dbReference type="Proteomes" id="UP000483820"/>
    </source>
</evidence>
<gene>
    <name evidence="1" type="ORF">GCK72_016357</name>
</gene>
<dbReference type="AlphaFoldDB" id="A0A6A5GWN7"/>
<evidence type="ECO:0000313" key="1">
    <source>
        <dbReference type="EMBL" id="KAF1759890.1"/>
    </source>
</evidence>
<sequence>MVWILPDFASIDIHVATSESENPSAEARIISEVRKCEDSGQFLFVIPVVKITFSSPTFTLIVTTTLELLLGSPESDAVTVRFTSFFEFPIASRSIAPMNNIPSANSIRTSPSEFSTSIASILVTVSPDLRDFGTWKVWDKSVTNFGGSLEKN</sequence>
<dbReference type="GeneID" id="78776316"/>
<reference evidence="1 2" key="1">
    <citation type="submission" date="2019-12" db="EMBL/GenBank/DDBJ databases">
        <title>Chromosome-level assembly of the Caenorhabditis remanei genome.</title>
        <authorList>
            <person name="Teterina A.A."/>
            <person name="Willis J.H."/>
            <person name="Phillips P.C."/>
        </authorList>
    </citation>
    <scope>NUCLEOTIDE SEQUENCE [LARGE SCALE GENOMIC DNA]</scope>
    <source>
        <strain evidence="1 2">PX506</strain>
        <tissue evidence="1">Whole organism</tissue>
    </source>
</reference>
<protein>
    <submittedName>
        <fullName evidence="1">Uncharacterized protein</fullName>
    </submittedName>
</protein>
<accession>A0A6A5GWN7</accession>
<comment type="caution">
    <text evidence="1">The sequence shown here is derived from an EMBL/GenBank/DDBJ whole genome shotgun (WGS) entry which is preliminary data.</text>
</comment>
<dbReference type="KEGG" id="crq:GCK72_016357"/>
<dbReference type="RefSeq" id="XP_053586231.1">
    <property type="nucleotide sequence ID" value="XM_053731459.1"/>
</dbReference>
<dbReference type="EMBL" id="WUAV01000004">
    <property type="protein sequence ID" value="KAF1759890.1"/>
    <property type="molecule type" value="Genomic_DNA"/>
</dbReference>
<proteinExistence type="predicted"/>
<name>A0A6A5GWN7_CAERE</name>